<feature type="region of interest" description="Disordered" evidence="1">
    <location>
        <begin position="537"/>
        <end position="576"/>
    </location>
</feature>
<feature type="compositionally biased region" description="Polar residues" evidence="1">
    <location>
        <begin position="311"/>
        <end position="324"/>
    </location>
</feature>
<evidence type="ECO:0000256" key="1">
    <source>
        <dbReference type="SAM" id="MobiDB-lite"/>
    </source>
</evidence>
<dbReference type="PANTHER" id="PTHR48465:SF1">
    <property type="entry name" value="PROTEIN SSUH2 HOMOLOG"/>
    <property type="match status" value="1"/>
</dbReference>
<feature type="region of interest" description="Disordered" evidence="1">
    <location>
        <begin position="480"/>
        <end position="505"/>
    </location>
</feature>
<dbReference type="EMBL" id="HG529642">
    <property type="protein sequence ID" value="CDI55231.1"/>
    <property type="molecule type" value="Genomic_DNA"/>
</dbReference>
<feature type="region of interest" description="Disordered" evidence="1">
    <location>
        <begin position="75"/>
        <end position="96"/>
    </location>
</feature>
<feature type="compositionally biased region" description="Basic and acidic residues" evidence="1">
    <location>
        <begin position="288"/>
        <end position="297"/>
    </location>
</feature>
<feature type="compositionally biased region" description="Polar residues" evidence="1">
    <location>
        <begin position="75"/>
        <end position="89"/>
    </location>
</feature>
<feature type="compositionally biased region" description="Basic and acidic residues" evidence="1">
    <location>
        <begin position="899"/>
        <end position="910"/>
    </location>
</feature>
<feature type="compositionally biased region" description="Basic and acidic residues" evidence="1">
    <location>
        <begin position="494"/>
        <end position="505"/>
    </location>
</feature>
<name>A0A077R7S2_9BASI</name>
<dbReference type="GO" id="GO:0051082">
    <property type="term" value="F:unfolded protein binding"/>
    <property type="evidence" value="ECO:0007669"/>
    <property type="project" value="InterPro"/>
</dbReference>
<organism evidence="2">
    <name type="scientific">Melanopsichium pennsylvanicum 4</name>
    <dbReference type="NCBI Taxonomy" id="1398559"/>
    <lineage>
        <taxon>Eukaryota</taxon>
        <taxon>Fungi</taxon>
        <taxon>Dikarya</taxon>
        <taxon>Basidiomycota</taxon>
        <taxon>Ustilaginomycotina</taxon>
        <taxon>Ustilaginomycetes</taxon>
        <taxon>Ustilaginales</taxon>
        <taxon>Ustilaginaceae</taxon>
        <taxon>Melanopsichium</taxon>
    </lineage>
</organism>
<proteinExistence type="predicted"/>
<dbReference type="InterPro" id="IPR001305">
    <property type="entry name" value="HSP_DnaJ_Cys-rich_dom"/>
</dbReference>
<feature type="compositionally biased region" description="Polar residues" evidence="1">
    <location>
        <begin position="556"/>
        <end position="568"/>
    </location>
</feature>
<feature type="compositionally biased region" description="Low complexity" evidence="1">
    <location>
        <begin position="1"/>
        <end position="14"/>
    </location>
</feature>
<feature type="compositionally biased region" description="Low complexity" evidence="1">
    <location>
        <begin position="842"/>
        <end position="853"/>
    </location>
</feature>
<feature type="region of interest" description="Disordered" evidence="1">
    <location>
        <begin position="831"/>
        <end position="928"/>
    </location>
</feature>
<accession>A0A077R7S2</accession>
<feature type="compositionally biased region" description="Polar residues" evidence="1">
    <location>
        <begin position="338"/>
        <end position="367"/>
    </location>
</feature>
<evidence type="ECO:0000313" key="2">
    <source>
        <dbReference type="EMBL" id="CDI55231.1"/>
    </source>
</evidence>
<dbReference type="CDD" id="cd10719">
    <property type="entry name" value="DnaJ_zf"/>
    <property type="match status" value="1"/>
</dbReference>
<feature type="region of interest" description="Disordered" evidence="1">
    <location>
        <begin position="254"/>
        <end position="376"/>
    </location>
</feature>
<reference evidence="2" key="1">
    <citation type="journal article" date="2014" name="Genome Biol. Evol.">
        <title>Gene Loss Rather Than Gene Gain Is Associated with a Host Jump from Monocots to Dicots in the Smut Fungus Melanopsichium pennsylvanicum.</title>
        <authorList>
            <person name="Sharma R."/>
            <person name="Mishra B."/>
            <person name="Runge F."/>
            <person name="Thines M."/>
        </authorList>
    </citation>
    <scope>NUCLEOTIDE SEQUENCE</scope>
    <source>
        <strain evidence="2">4</strain>
    </source>
</reference>
<sequence length="987" mass="107210">MQAAQSQGSPAAGPRTRPTPIHAMQSSPLARLNNSNARLQALPCLPHASPSSHQATKVVVNFSAPHFTTVFGPSATSSFADTQNRSHSTPAAERSEHQLFSNRGAAGSSLSSSPSAKPALENKGFNSIFDEYVYQESQILGRREEQISGSDSLPLEFNFHGNSDDDDEDLKDLSAINYTKSIRMNLEALTRSSADHYAHNADGYADPNVHYGAKALEDSHESDWMQNSYAQLLTQLSIAQVGAEDERCLGHHIRSYEPSQDYDTPKTSSSSSKDSPPATSLDSNRSSSDAHEYELRTPPEPNFEGFAPTIGSAQLTPANRQIVQSSSSSNLQAPSSSFTPPSNQASSAPQLGSPFQPSQPRPNQSLRSDPRSDQPHEVFGLYEIGNSSELEFLSDDVNAQRRAAGKGRMMPWHSDSSSSQSQVRRRSSNLAFVDTNRPYTRLGPQAIAFSATTIPELRLTPSDCVDIIVPRYPSLCDAPLREFGEDGQPLPPTKKQETSDAERQARREALRVNFCAKQRLSLIKAMVVMESRSASWKRVGPLNPKNNNVDIAKADQPQQGGSPRSSGQIPRLPPMPSPWSMEIRHEQLDIAQIKGKSKKTFELASLRTNARCSKCDGSGLGACVTCKAEKADECFWCSGTGREKCRAQAWCRRCQGAGVLKCNTCHGSLKSDCRSCEGTGIGEYGFFVDVTVKRVEMPAVPVSTLLPHLNSAVEPNYDEVKTAATLALWDSVTKLMEARSQVVAAKGGRGKAKEMIPVMAACVWENSILHVVAVDVPLAAKFKKGSVPALRPEGLHRRIPTKRRFFTVPNDADLRSVELTEDEVRQLASPHVVHHHTYQRDSPAPSAAQSQASLGTPYQSPSVNSSTFEFSLSPPLATPEEGGSVCGYSTPSRVPSPRTEARPGAKEFVHRPSPLSQLGAVTPSPSILGESRQSYIEGQPYQVASYQHEDEQTTSGSKLRRPSAGHVLTKKLSSNILGKFGAKRGSV</sequence>
<feature type="region of interest" description="Disordered" evidence="1">
    <location>
        <begin position="1"/>
        <end position="22"/>
    </location>
</feature>
<feature type="compositionally biased region" description="Polar residues" evidence="1">
    <location>
        <begin position="854"/>
        <end position="870"/>
    </location>
</feature>
<protein>
    <submittedName>
        <fullName evidence="2">Conserved hypothetical Ustilago-specific protein</fullName>
    </submittedName>
</protein>
<dbReference type="AlphaFoldDB" id="A0A077R7S2"/>
<dbReference type="GO" id="GO:0031072">
    <property type="term" value="F:heat shock protein binding"/>
    <property type="evidence" value="ECO:0007669"/>
    <property type="project" value="InterPro"/>
</dbReference>
<feature type="compositionally biased region" description="Low complexity" evidence="1">
    <location>
        <begin position="325"/>
        <end position="337"/>
    </location>
</feature>
<feature type="region of interest" description="Disordered" evidence="1">
    <location>
        <begin position="945"/>
        <end position="967"/>
    </location>
</feature>
<feature type="region of interest" description="Disordered" evidence="1">
    <location>
        <begin position="401"/>
        <end position="425"/>
    </location>
</feature>
<feature type="compositionally biased region" description="Low complexity" evidence="1">
    <location>
        <begin position="265"/>
        <end position="280"/>
    </location>
</feature>
<dbReference type="PANTHER" id="PTHR48465">
    <property type="entry name" value="PROTEIN SSUH2 HOMOLOG"/>
    <property type="match status" value="1"/>
</dbReference>
<dbReference type="InterPro" id="IPR052789">
    <property type="entry name" value="SSUH2_homolog"/>
</dbReference>